<dbReference type="SUPFAM" id="SSF51735">
    <property type="entry name" value="NAD(P)-binding Rossmann-fold domains"/>
    <property type="match status" value="1"/>
</dbReference>
<dbReference type="GO" id="GO:0016020">
    <property type="term" value="C:membrane"/>
    <property type="evidence" value="ECO:0007669"/>
    <property type="project" value="TreeGrafter"/>
</dbReference>
<keyword evidence="2" id="KW-0560">Oxidoreductase</keyword>
<dbReference type="PANTHER" id="PTHR44196:SF1">
    <property type="entry name" value="DEHYDROGENASE_REDUCTASE SDR FAMILY MEMBER 7B"/>
    <property type="match status" value="1"/>
</dbReference>
<protein>
    <submittedName>
        <fullName evidence="4">Oxidoreductase</fullName>
    </submittedName>
</protein>
<dbReference type="EMBL" id="CP012600">
    <property type="protein sequence ID" value="ALC81497.1"/>
    <property type="molecule type" value="Genomic_DNA"/>
</dbReference>
<dbReference type="PIRSF" id="PIRSF000126">
    <property type="entry name" value="11-beta-HSD1"/>
    <property type="match status" value="1"/>
</dbReference>
<dbReference type="STRING" id="1441095.AM592_07715"/>
<dbReference type="PROSITE" id="PS00061">
    <property type="entry name" value="ADH_SHORT"/>
    <property type="match status" value="1"/>
</dbReference>
<dbReference type="InterPro" id="IPR020904">
    <property type="entry name" value="Sc_DH/Rdtase_CS"/>
</dbReference>
<dbReference type="InterPro" id="IPR036291">
    <property type="entry name" value="NAD(P)-bd_dom_sf"/>
</dbReference>
<dbReference type="PATRIC" id="fig|1441095.3.peg.1696"/>
<evidence type="ECO:0000256" key="3">
    <source>
        <dbReference type="RuleBase" id="RU000363"/>
    </source>
</evidence>
<evidence type="ECO:0000313" key="5">
    <source>
        <dbReference type="Proteomes" id="UP000067625"/>
    </source>
</evidence>
<dbReference type="InterPro" id="IPR002347">
    <property type="entry name" value="SDR_fam"/>
</dbReference>
<dbReference type="Pfam" id="PF00106">
    <property type="entry name" value="adh_short"/>
    <property type="match status" value="1"/>
</dbReference>
<dbReference type="PRINTS" id="PR00081">
    <property type="entry name" value="GDHRDH"/>
</dbReference>
<evidence type="ECO:0000313" key="4">
    <source>
        <dbReference type="EMBL" id="ALC81497.1"/>
    </source>
</evidence>
<gene>
    <name evidence="4" type="ORF">AM592_07715</name>
</gene>
<comment type="similarity">
    <text evidence="1 3">Belongs to the short-chain dehydrogenases/reductases (SDR) family.</text>
</comment>
<dbReference type="GO" id="GO:0016616">
    <property type="term" value="F:oxidoreductase activity, acting on the CH-OH group of donors, NAD or NADP as acceptor"/>
    <property type="evidence" value="ECO:0007669"/>
    <property type="project" value="UniProtKB-ARBA"/>
</dbReference>
<proteinExistence type="inferred from homology"/>
<organism evidence="4 5">
    <name type="scientific">Bacillus gobiensis</name>
    <dbReference type="NCBI Taxonomy" id="1441095"/>
    <lineage>
        <taxon>Bacteria</taxon>
        <taxon>Bacillati</taxon>
        <taxon>Bacillota</taxon>
        <taxon>Bacilli</taxon>
        <taxon>Bacillales</taxon>
        <taxon>Bacillaceae</taxon>
        <taxon>Bacillus</taxon>
    </lineage>
</organism>
<evidence type="ECO:0000256" key="2">
    <source>
        <dbReference type="ARBA" id="ARBA00023002"/>
    </source>
</evidence>
<accession>A0A0M4FQK9</accession>
<dbReference type="PRINTS" id="PR00080">
    <property type="entry name" value="SDRFAMILY"/>
</dbReference>
<name>A0A0M4FQK9_9BACI</name>
<dbReference type="FunFam" id="3.40.50.720:FF:000047">
    <property type="entry name" value="NADP-dependent L-serine/L-allo-threonine dehydrogenase"/>
    <property type="match status" value="1"/>
</dbReference>
<dbReference type="Gene3D" id="3.40.50.720">
    <property type="entry name" value="NAD(P)-binding Rossmann-like Domain"/>
    <property type="match status" value="1"/>
</dbReference>
<dbReference type="PANTHER" id="PTHR44196">
    <property type="entry name" value="DEHYDROGENASE/REDUCTASE SDR FAMILY MEMBER 7B"/>
    <property type="match status" value="1"/>
</dbReference>
<dbReference type="RefSeq" id="WP_053603255.1">
    <property type="nucleotide sequence ID" value="NZ_CP012600.1"/>
</dbReference>
<sequence>MNERLKGKTVFITGASGGLGEKIAYQAALKGAHVYAAARRMEPLERLRTKIHQETQGSCKPIILDVSDLEKVSNVFAEINRIDVLVNNAGFGVFKTVEDSTLEEMKGMFEVNVFGLVACTKMALPKMIDKGHGHIINVASQGGKIATPKSSLYSATKHAVLAYSNSLRMELMKTGIHVTTVNPGPIRTNFFSIADESGNYAKTIDKWMLDADKVAGKVVACMLTNKREINLPAWMNAGSKLYQLFPGLVERVARGAFSKK</sequence>
<evidence type="ECO:0000256" key="1">
    <source>
        <dbReference type="ARBA" id="ARBA00006484"/>
    </source>
</evidence>
<reference evidence="4 5" key="2">
    <citation type="journal article" date="2016" name="Int. J. Syst. Evol. Microbiol.">
        <title>Bacillus gobiensis sp. nov., isolated from a soil sample.</title>
        <authorList>
            <person name="Liu B."/>
            <person name="Liu G.H."/>
            <person name="Cetin S."/>
            <person name="Schumann P."/>
            <person name="Pan Z.Z."/>
            <person name="Chen Q.Q."/>
        </authorList>
    </citation>
    <scope>NUCLEOTIDE SEQUENCE [LARGE SCALE GENOMIC DNA]</scope>
    <source>
        <strain evidence="4 5">FJAT-4402</strain>
    </source>
</reference>
<dbReference type="OrthoDB" id="9793345at2"/>
<reference evidence="5" key="1">
    <citation type="submission" date="2015-08" db="EMBL/GenBank/DDBJ databases">
        <title>Genome sequencing project for genomic taxonomy and phylogenomics of Bacillus-like bacteria.</title>
        <authorList>
            <person name="Liu B."/>
            <person name="Wang J."/>
            <person name="Zhu Y."/>
            <person name="Liu G."/>
            <person name="Chen Q."/>
            <person name="Chen Z."/>
            <person name="Lan J."/>
            <person name="Che J."/>
            <person name="Ge C."/>
            <person name="Shi H."/>
            <person name="Pan Z."/>
            <person name="Liu X."/>
        </authorList>
    </citation>
    <scope>NUCLEOTIDE SEQUENCE [LARGE SCALE GENOMIC DNA]</scope>
    <source>
        <strain evidence="5">FJAT-4402</strain>
    </source>
</reference>
<dbReference type="Proteomes" id="UP000067625">
    <property type="component" value="Chromosome"/>
</dbReference>
<keyword evidence="5" id="KW-1185">Reference proteome</keyword>
<dbReference type="AlphaFoldDB" id="A0A0M4FQK9"/>